<evidence type="ECO:0000259" key="9">
    <source>
        <dbReference type="PROSITE" id="PS51161"/>
    </source>
</evidence>
<evidence type="ECO:0000256" key="8">
    <source>
        <dbReference type="HAMAP-Rule" id="MF_00440"/>
    </source>
</evidence>
<comment type="caution">
    <text evidence="10">The sequence shown here is derived from an EMBL/GenBank/DDBJ whole genome shotgun (WGS) entry which is preliminary data.</text>
</comment>
<comment type="similarity">
    <text evidence="8">Belongs to the NrdR family.</text>
</comment>
<organism evidence="10 11">
    <name type="scientific">Fluviispira multicolorata</name>
    <dbReference type="NCBI Taxonomy" id="2654512"/>
    <lineage>
        <taxon>Bacteria</taxon>
        <taxon>Pseudomonadati</taxon>
        <taxon>Bdellovibrionota</taxon>
        <taxon>Oligoflexia</taxon>
        <taxon>Silvanigrellales</taxon>
        <taxon>Silvanigrellaceae</taxon>
        <taxon>Fluviispira</taxon>
    </lineage>
</organism>
<keyword evidence="6 8" id="KW-0238">DNA-binding</keyword>
<evidence type="ECO:0000256" key="7">
    <source>
        <dbReference type="ARBA" id="ARBA00023163"/>
    </source>
</evidence>
<comment type="cofactor">
    <cofactor evidence="8">
        <name>Zn(2+)</name>
        <dbReference type="ChEBI" id="CHEBI:29105"/>
    </cofactor>
    <text evidence="8">Binds 1 zinc ion.</text>
</comment>
<keyword evidence="8" id="KW-0479">Metal-binding</keyword>
<keyword evidence="7 8" id="KW-0804">Transcription</keyword>
<name>A0A833N002_9BACT</name>
<evidence type="ECO:0000256" key="2">
    <source>
        <dbReference type="ARBA" id="ARBA00022741"/>
    </source>
</evidence>
<dbReference type="RefSeq" id="WP_152214099.1">
    <property type="nucleotide sequence ID" value="NZ_WFLN01000012.1"/>
</dbReference>
<dbReference type="PANTHER" id="PTHR30455:SF2">
    <property type="entry name" value="TRANSCRIPTIONAL REPRESSOR NRDR"/>
    <property type="match status" value="1"/>
</dbReference>
<dbReference type="InterPro" id="IPR005144">
    <property type="entry name" value="ATP-cone_dom"/>
</dbReference>
<dbReference type="GO" id="GO:0005524">
    <property type="term" value="F:ATP binding"/>
    <property type="evidence" value="ECO:0007669"/>
    <property type="project" value="UniProtKB-UniRule"/>
</dbReference>
<evidence type="ECO:0000256" key="5">
    <source>
        <dbReference type="ARBA" id="ARBA00023015"/>
    </source>
</evidence>
<keyword evidence="8" id="KW-0862">Zinc</keyword>
<dbReference type="HAMAP" id="MF_00440">
    <property type="entry name" value="NrdR"/>
    <property type="match status" value="1"/>
</dbReference>
<dbReference type="GO" id="GO:0003677">
    <property type="term" value="F:DNA binding"/>
    <property type="evidence" value="ECO:0007669"/>
    <property type="project" value="UniProtKB-KW"/>
</dbReference>
<evidence type="ECO:0000256" key="4">
    <source>
        <dbReference type="ARBA" id="ARBA00022840"/>
    </source>
</evidence>
<keyword evidence="3 8" id="KW-0863">Zinc-finger</keyword>
<keyword evidence="2 8" id="KW-0547">Nucleotide-binding</keyword>
<evidence type="ECO:0000256" key="1">
    <source>
        <dbReference type="ARBA" id="ARBA00022491"/>
    </source>
</evidence>
<evidence type="ECO:0000256" key="6">
    <source>
        <dbReference type="ARBA" id="ARBA00023125"/>
    </source>
</evidence>
<protein>
    <recommendedName>
        <fullName evidence="8">Transcriptional repressor NrdR</fullName>
    </recommendedName>
</protein>
<dbReference type="InterPro" id="IPR055173">
    <property type="entry name" value="NrdR-like_N"/>
</dbReference>
<evidence type="ECO:0000256" key="3">
    <source>
        <dbReference type="ARBA" id="ARBA00022771"/>
    </source>
</evidence>
<dbReference type="Pfam" id="PF22811">
    <property type="entry name" value="Zn_ribbon_NrdR"/>
    <property type="match status" value="1"/>
</dbReference>
<dbReference type="AlphaFoldDB" id="A0A833N002"/>
<evidence type="ECO:0000313" key="11">
    <source>
        <dbReference type="Proteomes" id="UP000442694"/>
    </source>
</evidence>
<feature type="zinc finger region" evidence="8">
    <location>
        <begin position="3"/>
        <end position="34"/>
    </location>
</feature>
<dbReference type="InterPro" id="IPR003796">
    <property type="entry name" value="RNR_NrdR-like"/>
</dbReference>
<gene>
    <name evidence="8 10" type="primary">nrdR</name>
    <name evidence="10" type="ORF">GCL57_14625</name>
</gene>
<dbReference type="Pfam" id="PF03477">
    <property type="entry name" value="ATP-cone"/>
    <property type="match status" value="1"/>
</dbReference>
<evidence type="ECO:0000313" key="10">
    <source>
        <dbReference type="EMBL" id="KAB8027428.1"/>
    </source>
</evidence>
<dbReference type="GO" id="GO:0008270">
    <property type="term" value="F:zinc ion binding"/>
    <property type="evidence" value="ECO:0007669"/>
    <property type="project" value="UniProtKB-UniRule"/>
</dbReference>
<dbReference type="Proteomes" id="UP000442694">
    <property type="component" value="Unassembled WGS sequence"/>
</dbReference>
<dbReference type="EMBL" id="WFLN01000012">
    <property type="protein sequence ID" value="KAB8027428.1"/>
    <property type="molecule type" value="Genomic_DNA"/>
</dbReference>
<dbReference type="GO" id="GO:0045892">
    <property type="term" value="P:negative regulation of DNA-templated transcription"/>
    <property type="evidence" value="ECO:0007669"/>
    <property type="project" value="UniProtKB-UniRule"/>
</dbReference>
<dbReference type="PANTHER" id="PTHR30455">
    <property type="entry name" value="TRANSCRIPTIONAL REPRESSOR NRDR"/>
    <property type="match status" value="1"/>
</dbReference>
<keyword evidence="11" id="KW-1185">Reference proteome</keyword>
<reference evidence="10 11" key="1">
    <citation type="submission" date="2019-10" db="EMBL/GenBank/DDBJ databases">
        <title>New genus of Silvanigrellaceae.</title>
        <authorList>
            <person name="Pitt A."/>
            <person name="Hahn M.W."/>
        </authorList>
    </citation>
    <scope>NUCLEOTIDE SEQUENCE [LARGE SCALE GENOMIC DNA]</scope>
    <source>
        <strain evidence="10 11">33A1-SZDP</strain>
    </source>
</reference>
<proteinExistence type="inferred from homology"/>
<dbReference type="PROSITE" id="PS51161">
    <property type="entry name" value="ATP_CONE"/>
    <property type="match status" value="1"/>
</dbReference>
<keyword evidence="4 8" id="KW-0067">ATP-binding</keyword>
<feature type="domain" description="ATP-cone" evidence="9">
    <location>
        <begin position="49"/>
        <end position="139"/>
    </location>
</feature>
<dbReference type="NCBIfam" id="TIGR00244">
    <property type="entry name" value="transcriptional regulator NrdR"/>
    <property type="match status" value="1"/>
</dbReference>
<sequence>MKCRQCQNPESKVLESRESRDGRTVRRRRECIKCGYRFTTFERSEEQPLYIIKRDGTRELFNREKLLKSMSIACQKRSVSSKSLDAISDWVECACHSSDEHEVTSQKIGELVLEALLRLDPVAYVRFASVYRAFSSPEDFVLELKQLTEKAQNRTDFSLDLHKDSELMES</sequence>
<comment type="function">
    <text evidence="8">Negatively regulates transcription of bacterial ribonucleotide reductase nrd genes and operons by binding to NrdR-boxes.</text>
</comment>
<keyword evidence="5 8" id="KW-0805">Transcription regulation</keyword>
<keyword evidence="1 8" id="KW-0678">Repressor</keyword>
<accession>A0A833N002</accession>